<evidence type="ECO:0000256" key="1">
    <source>
        <dbReference type="ARBA" id="ARBA00022737"/>
    </source>
</evidence>
<dbReference type="PANTHER" id="PTHR22870">
    <property type="entry name" value="REGULATOR OF CHROMOSOME CONDENSATION"/>
    <property type="match status" value="1"/>
</dbReference>
<dbReference type="InterPro" id="IPR009091">
    <property type="entry name" value="RCC1/BLIP-II"/>
</dbReference>
<evidence type="ECO:0000313" key="5">
    <source>
        <dbReference type="Proteomes" id="UP001445335"/>
    </source>
</evidence>
<evidence type="ECO:0000256" key="3">
    <source>
        <dbReference type="SAM" id="MobiDB-lite"/>
    </source>
</evidence>
<dbReference type="InterPro" id="IPR051210">
    <property type="entry name" value="Ub_ligase/GEF_domain"/>
</dbReference>
<evidence type="ECO:0000313" key="4">
    <source>
        <dbReference type="EMBL" id="KAK9845285.1"/>
    </source>
</evidence>
<dbReference type="SUPFAM" id="SSF50985">
    <property type="entry name" value="RCC1/BLIP-II"/>
    <property type="match status" value="1"/>
</dbReference>
<organism evidence="4 5">
    <name type="scientific">Elliptochloris bilobata</name>
    <dbReference type="NCBI Taxonomy" id="381761"/>
    <lineage>
        <taxon>Eukaryota</taxon>
        <taxon>Viridiplantae</taxon>
        <taxon>Chlorophyta</taxon>
        <taxon>core chlorophytes</taxon>
        <taxon>Trebouxiophyceae</taxon>
        <taxon>Trebouxiophyceae incertae sedis</taxon>
        <taxon>Elliptochloris clade</taxon>
        <taxon>Elliptochloris</taxon>
    </lineage>
</organism>
<accession>A0AAW1SHH8</accession>
<sequence length="210" mass="21513">MVAVSAAPRLTATELSTAGALPRTARSGPEGRPVVNPAPCSGLPRRLPQPPVQVSRKPACRWPAGGGTHHGPGDDGGAAAAAVRVPAHVRALGGNRVMHIAAGLAHTAACCDAGGAYAWGWNADGQLGTGDDQGRNAPTLLEAGLADEHVIKRQQVACGARHTLALTQRGVAFATGWNRFGQLGVGRSDRASRHEAARVVGPWIPRATHG</sequence>
<name>A0AAW1SHH8_9CHLO</name>
<keyword evidence="5" id="KW-1185">Reference proteome</keyword>
<feature type="compositionally biased region" description="Gly residues" evidence="3">
    <location>
        <begin position="64"/>
        <end position="76"/>
    </location>
</feature>
<dbReference type="Pfam" id="PF00415">
    <property type="entry name" value="RCC1"/>
    <property type="match status" value="1"/>
</dbReference>
<evidence type="ECO:0000256" key="2">
    <source>
        <dbReference type="PROSITE-ProRule" id="PRU00235"/>
    </source>
</evidence>
<comment type="caution">
    <text evidence="4">The sequence shown here is derived from an EMBL/GenBank/DDBJ whole genome shotgun (WGS) entry which is preliminary data.</text>
</comment>
<dbReference type="InterPro" id="IPR000408">
    <property type="entry name" value="Reg_chr_condens"/>
</dbReference>
<gene>
    <name evidence="4" type="ORF">WJX81_002356</name>
</gene>
<dbReference type="AlphaFoldDB" id="A0AAW1SHH8"/>
<feature type="region of interest" description="Disordered" evidence="3">
    <location>
        <begin position="18"/>
        <end position="79"/>
    </location>
</feature>
<dbReference type="PROSITE" id="PS00626">
    <property type="entry name" value="RCC1_2"/>
    <property type="match status" value="1"/>
</dbReference>
<dbReference type="Gene3D" id="2.130.10.30">
    <property type="entry name" value="Regulator of chromosome condensation 1/beta-lactamase-inhibitor protein II"/>
    <property type="match status" value="1"/>
</dbReference>
<protein>
    <submittedName>
        <fullName evidence="4">Uncharacterized protein</fullName>
    </submittedName>
</protein>
<feature type="repeat" description="RCC1" evidence="2">
    <location>
        <begin position="114"/>
        <end position="169"/>
    </location>
</feature>
<proteinExistence type="predicted"/>
<dbReference type="EMBL" id="JALJOU010000003">
    <property type="protein sequence ID" value="KAK9845285.1"/>
    <property type="molecule type" value="Genomic_DNA"/>
</dbReference>
<dbReference type="PROSITE" id="PS50012">
    <property type="entry name" value="RCC1_3"/>
    <property type="match status" value="1"/>
</dbReference>
<dbReference type="PANTHER" id="PTHR22870:SF466">
    <property type="entry name" value="ANKYRIN REPEAT-CONTAINING PROTEIN"/>
    <property type="match status" value="1"/>
</dbReference>
<reference evidence="4 5" key="1">
    <citation type="journal article" date="2024" name="Nat. Commun.">
        <title>Phylogenomics reveals the evolutionary origins of lichenization in chlorophyte algae.</title>
        <authorList>
            <person name="Puginier C."/>
            <person name="Libourel C."/>
            <person name="Otte J."/>
            <person name="Skaloud P."/>
            <person name="Haon M."/>
            <person name="Grisel S."/>
            <person name="Petersen M."/>
            <person name="Berrin J.G."/>
            <person name="Delaux P.M."/>
            <person name="Dal Grande F."/>
            <person name="Keller J."/>
        </authorList>
    </citation>
    <scope>NUCLEOTIDE SEQUENCE [LARGE SCALE GENOMIC DNA]</scope>
    <source>
        <strain evidence="4 5">SAG 245.80</strain>
    </source>
</reference>
<dbReference type="Proteomes" id="UP001445335">
    <property type="component" value="Unassembled WGS sequence"/>
</dbReference>
<keyword evidence="1" id="KW-0677">Repeat</keyword>